<accession>A0A1R3KVP4</accession>
<dbReference type="EMBL" id="AWWV01001528">
    <property type="protein sequence ID" value="OMP11150.1"/>
    <property type="molecule type" value="Genomic_DNA"/>
</dbReference>
<dbReference type="Gramene" id="OMP11150">
    <property type="protein sequence ID" value="OMP11150"/>
    <property type="gene ID" value="CCACVL1_00658"/>
</dbReference>
<keyword evidence="2" id="KW-1185">Reference proteome</keyword>
<evidence type="ECO:0000313" key="2">
    <source>
        <dbReference type="Proteomes" id="UP000188268"/>
    </source>
</evidence>
<gene>
    <name evidence="1" type="ORF">CCACVL1_00658</name>
</gene>
<reference evidence="1 2" key="1">
    <citation type="submission" date="2013-09" db="EMBL/GenBank/DDBJ databases">
        <title>Corchorus capsularis genome sequencing.</title>
        <authorList>
            <person name="Alam M."/>
            <person name="Haque M.S."/>
            <person name="Islam M.S."/>
            <person name="Emdad E.M."/>
            <person name="Islam M.M."/>
            <person name="Ahmed B."/>
            <person name="Halim A."/>
            <person name="Hossen Q.M.M."/>
            <person name="Hossain M.Z."/>
            <person name="Ahmed R."/>
            <person name="Khan M.M."/>
            <person name="Islam R."/>
            <person name="Rashid M.M."/>
            <person name="Khan S.A."/>
            <person name="Rahman M.S."/>
            <person name="Alam M."/>
        </authorList>
    </citation>
    <scope>NUCLEOTIDE SEQUENCE [LARGE SCALE GENOMIC DNA]</scope>
    <source>
        <strain evidence="2">cv. CVL-1</strain>
        <tissue evidence="1">Whole seedling</tissue>
    </source>
</reference>
<comment type="caution">
    <text evidence="1">The sequence shown here is derived from an EMBL/GenBank/DDBJ whole genome shotgun (WGS) entry which is preliminary data.</text>
</comment>
<dbReference type="Proteomes" id="UP000188268">
    <property type="component" value="Unassembled WGS sequence"/>
</dbReference>
<evidence type="ECO:0000313" key="1">
    <source>
        <dbReference type="EMBL" id="OMP11150.1"/>
    </source>
</evidence>
<protein>
    <submittedName>
        <fullName evidence="1">Uncharacterized protein</fullName>
    </submittedName>
</protein>
<proteinExistence type="predicted"/>
<feature type="non-terminal residue" evidence="1">
    <location>
        <position position="1"/>
    </location>
</feature>
<dbReference type="AlphaFoldDB" id="A0A1R3KVP4"/>
<organism evidence="1 2">
    <name type="scientific">Corchorus capsularis</name>
    <name type="common">Jute</name>
    <dbReference type="NCBI Taxonomy" id="210143"/>
    <lineage>
        <taxon>Eukaryota</taxon>
        <taxon>Viridiplantae</taxon>
        <taxon>Streptophyta</taxon>
        <taxon>Embryophyta</taxon>
        <taxon>Tracheophyta</taxon>
        <taxon>Spermatophyta</taxon>
        <taxon>Magnoliopsida</taxon>
        <taxon>eudicotyledons</taxon>
        <taxon>Gunneridae</taxon>
        <taxon>Pentapetalae</taxon>
        <taxon>rosids</taxon>
        <taxon>malvids</taxon>
        <taxon>Malvales</taxon>
        <taxon>Malvaceae</taxon>
        <taxon>Grewioideae</taxon>
        <taxon>Apeibeae</taxon>
        <taxon>Corchorus</taxon>
    </lineage>
</organism>
<name>A0A1R3KVP4_COCAP</name>
<sequence length="26" mass="2830">GLDTLLPNAALELAFLPYYPRPRATG</sequence>